<keyword evidence="2" id="KW-0488">Methylation</keyword>
<dbReference type="PANTHER" id="PTHR43804:SF7">
    <property type="entry name" value="LD18447P"/>
    <property type="match status" value="1"/>
</dbReference>
<evidence type="ECO:0000256" key="5">
    <source>
        <dbReference type="SAM" id="MobiDB-lite"/>
    </source>
</evidence>
<organism evidence="7 8">
    <name type="scientific">Starmerella bacillaris</name>
    <name type="common">Yeast</name>
    <name type="synonym">Candida zemplinina</name>
    <dbReference type="NCBI Taxonomy" id="1247836"/>
    <lineage>
        <taxon>Eukaryota</taxon>
        <taxon>Fungi</taxon>
        <taxon>Dikarya</taxon>
        <taxon>Ascomycota</taxon>
        <taxon>Saccharomycotina</taxon>
        <taxon>Dipodascomycetes</taxon>
        <taxon>Dipodascales</taxon>
        <taxon>Trichomonascaceae</taxon>
        <taxon>Starmerella</taxon>
    </lineage>
</organism>
<dbReference type="PROSITE" id="PS00745">
    <property type="entry name" value="RF_PROK_I"/>
    <property type="match status" value="1"/>
</dbReference>
<protein>
    <recommendedName>
        <fullName evidence="4">Peptide chain release factor 1, mitochondrial</fullName>
    </recommendedName>
</protein>
<dbReference type="InterPro" id="IPR045853">
    <property type="entry name" value="Pep_chain_release_fac_I_sf"/>
</dbReference>
<sequence length="354" mass="40268">MFRNYALTKAMTSKLSSLESEYKTISNEFNDNYSIDLEKKLARIRPIITKYNEYKNTETEISELKSLTLDPELGNEAKKELSDSSENLKKLEQEIKYLLIPKSENYESSCMIEIRPGIGGSEAQLFASDLLKMYQNFCSNKKWAHETLVSSYNTTGGLIEANILIKEPSSFGYFQHEAGVHRVQRIPATEVKGRVHTSTAAVVVLPEISEEEFTIDMRELRFDVMRASGSGGQHVNTTESAVRVVHLPTNTIVTCQDERSQHQNKARALKVLQTRLAERDRLEKQLKTQQARTSQVNTTDRSDRIRTYNYPQNRITDHRSNVSLHHLSEVMEGGLKLSEIIESVDSALKNAYQG</sequence>
<dbReference type="PANTHER" id="PTHR43804">
    <property type="entry name" value="LD18447P"/>
    <property type="match status" value="1"/>
</dbReference>
<name>A0AAV5RP03_STABA</name>
<dbReference type="GO" id="GO:0032543">
    <property type="term" value="P:mitochondrial translation"/>
    <property type="evidence" value="ECO:0007669"/>
    <property type="project" value="UniProtKB-ARBA"/>
</dbReference>
<dbReference type="InterPro" id="IPR005139">
    <property type="entry name" value="PCRF"/>
</dbReference>
<dbReference type="Gene3D" id="3.30.70.1660">
    <property type="match status" value="1"/>
</dbReference>
<evidence type="ECO:0000313" key="8">
    <source>
        <dbReference type="Proteomes" id="UP001362899"/>
    </source>
</evidence>
<dbReference type="GO" id="GO:0003747">
    <property type="term" value="F:translation release factor activity"/>
    <property type="evidence" value="ECO:0007669"/>
    <property type="project" value="InterPro"/>
</dbReference>
<evidence type="ECO:0000256" key="2">
    <source>
        <dbReference type="ARBA" id="ARBA00022481"/>
    </source>
</evidence>
<dbReference type="GO" id="GO:0005739">
    <property type="term" value="C:mitochondrion"/>
    <property type="evidence" value="ECO:0007669"/>
    <property type="project" value="UniProtKB-ARBA"/>
</dbReference>
<dbReference type="EMBL" id="BTGC01000008">
    <property type="protein sequence ID" value="GMM52406.1"/>
    <property type="molecule type" value="Genomic_DNA"/>
</dbReference>
<evidence type="ECO:0000256" key="4">
    <source>
        <dbReference type="ARBA" id="ARBA00067174"/>
    </source>
</evidence>
<evidence type="ECO:0000256" key="1">
    <source>
        <dbReference type="ARBA" id="ARBA00010835"/>
    </source>
</evidence>
<comment type="similarity">
    <text evidence="1">Belongs to the prokaryotic/mitochondrial release factor family.</text>
</comment>
<feature type="compositionally biased region" description="Polar residues" evidence="5">
    <location>
        <begin position="287"/>
        <end position="299"/>
    </location>
</feature>
<keyword evidence="3" id="KW-0648">Protein biosynthesis</keyword>
<dbReference type="Proteomes" id="UP001362899">
    <property type="component" value="Unassembled WGS sequence"/>
</dbReference>
<accession>A0AAV5RP03</accession>
<evidence type="ECO:0000259" key="6">
    <source>
        <dbReference type="PROSITE" id="PS00745"/>
    </source>
</evidence>
<dbReference type="SUPFAM" id="SSF75620">
    <property type="entry name" value="Release factor"/>
    <property type="match status" value="1"/>
</dbReference>
<dbReference type="AlphaFoldDB" id="A0AAV5RP03"/>
<dbReference type="InterPro" id="IPR050057">
    <property type="entry name" value="Prokaryotic/Mito_RF"/>
</dbReference>
<evidence type="ECO:0000313" key="7">
    <source>
        <dbReference type="EMBL" id="GMM52406.1"/>
    </source>
</evidence>
<comment type="caution">
    <text evidence="7">The sequence shown here is derived from an EMBL/GenBank/DDBJ whole genome shotgun (WGS) entry which is preliminary data.</text>
</comment>
<dbReference type="FunFam" id="3.30.160.20:FF:000004">
    <property type="entry name" value="Peptide chain release factor 1"/>
    <property type="match status" value="1"/>
</dbReference>
<dbReference type="Pfam" id="PF00472">
    <property type="entry name" value="RF-1"/>
    <property type="match status" value="1"/>
</dbReference>
<gene>
    <name evidence="7" type="ORF">DASB73_033690</name>
</gene>
<evidence type="ECO:0000256" key="3">
    <source>
        <dbReference type="ARBA" id="ARBA00022917"/>
    </source>
</evidence>
<dbReference type="Pfam" id="PF03462">
    <property type="entry name" value="PCRF"/>
    <property type="match status" value="1"/>
</dbReference>
<reference evidence="7 8" key="1">
    <citation type="journal article" date="2023" name="Elife">
        <title>Identification of key yeast species and microbe-microbe interactions impacting larval growth of Drosophila in the wild.</title>
        <authorList>
            <person name="Mure A."/>
            <person name="Sugiura Y."/>
            <person name="Maeda R."/>
            <person name="Honda K."/>
            <person name="Sakurai N."/>
            <person name="Takahashi Y."/>
            <person name="Watada M."/>
            <person name="Katoh T."/>
            <person name="Gotoh A."/>
            <person name="Gotoh Y."/>
            <person name="Taniguchi I."/>
            <person name="Nakamura K."/>
            <person name="Hayashi T."/>
            <person name="Katayama T."/>
            <person name="Uemura T."/>
            <person name="Hattori Y."/>
        </authorList>
    </citation>
    <scope>NUCLEOTIDE SEQUENCE [LARGE SCALE GENOMIC DNA]</scope>
    <source>
        <strain evidence="7 8">SB-73</strain>
    </source>
</reference>
<proteinExistence type="inferred from homology"/>
<feature type="domain" description="Prokaryotic-type class I peptide chain release factors" evidence="6">
    <location>
        <begin position="226"/>
        <end position="242"/>
    </location>
</feature>
<dbReference type="SMART" id="SM00937">
    <property type="entry name" value="PCRF"/>
    <property type="match status" value="1"/>
</dbReference>
<keyword evidence="8" id="KW-1185">Reference proteome</keyword>
<feature type="region of interest" description="Disordered" evidence="5">
    <location>
        <begin position="283"/>
        <end position="307"/>
    </location>
</feature>
<dbReference type="InterPro" id="IPR000352">
    <property type="entry name" value="Pep_chain_release_fac_I"/>
</dbReference>
<dbReference type="Gene3D" id="6.10.140.1950">
    <property type="match status" value="1"/>
</dbReference>
<dbReference type="Gene3D" id="3.30.160.20">
    <property type="match status" value="1"/>
</dbReference>